<dbReference type="Proteomes" id="UP000004121">
    <property type="component" value="Unassembled WGS sequence"/>
</dbReference>
<comment type="caution">
    <text evidence="1">The sequence shown here is derived from an EMBL/GenBank/DDBJ whole genome shotgun (WGS) entry which is preliminary data.</text>
</comment>
<dbReference type="HOGENOM" id="CLU_2974962_0_0_9"/>
<name>C2KYX9_9FIRM</name>
<sequence length="58" mass="6942">MEKVHAFRENETFPKNLSLSEKPWERRTPFHTVLSANLSIPISAVFREFIRIEKPREM</sequence>
<evidence type="ECO:0000313" key="2">
    <source>
        <dbReference type="Proteomes" id="UP000004121"/>
    </source>
</evidence>
<reference evidence="1 2" key="1">
    <citation type="submission" date="2009-04" db="EMBL/GenBank/DDBJ databases">
        <authorList>
            <person name="Qin X."/>
            <person name="Bachman B."/>
            <person name="Battles P."/>
            <person name="Bell A."/>
            <person name="Bess C."/>
            <person name="Bickham C."/>
            <person name="Chaboub L."/>
            <person name="Chen D."/>
            <person name="Coyle M."/>
            <person name="Deiros D.R."/>
            <person name="Dinh H."/>
            <person name="Forbes L."/>
            <person name="Fowler G."/>
            <person name="Francisco L."/>
            <person name="Fu Q."/>
            <person name="Gubbala S."/>
            <person name="Hale W."/>
            <person name="Han Y."/>
            <person name="Hemphill L."/>
            <person name="Highlander S.K."/>
            <person name="Hirani K."/>
            <person name="Hogues M."/>
            <person name="Jackson L."/>
            <person name="Jakkamsetti A."/>
            <person name="Javaid M."/>
            <person name="Jiang H."/>
            <person name="Korchina V."/>
            <person name="Kovar C."/>
            <person name="Lara F."/>
            <person name="Lee S."/>
            <person name="Mata R."/>
            <person name="Mathew T."/>
            <person name="Moen C."/>
            <person name="Morales K."/>
            <person name="Munidasa M."/>
            <person name="Nazareth L."/>
            <person name="Ngo R."/>
            <person name="Nguyen L."/>
            <person name="Okwuonu G."/>
            <person name="Ongeri F."/>
            <person name="Patil S."/>
            <person name="Petrosino J."/>
            <person name="Pham C."/>
            <person name="Pham P."/>
            <person name="Pu L.-L."/>
            <person name="Puazo M."/>
            <person name="Raj R."/>
            <person name="Reid J."/>
            <person name="Rouhana J."/>
            <person name="Saada N."/>
            <person name="Shang Y."/>
            <person name="Simmons D."/>
            <person name="Thornton R."/>
            <person name="Warren J."/>
            <person name="Weissenberger G."/>
            <person name="Zhang J."/>
            <person name="Zhang L."/>
            <person name="Zhou C."/>
            <person name="Zhu D."/>
            <person name="Muzny D."/>
            <person name="Worley K."/>
            <person name="Gibbs R."/>
        </authorList>
    </citation>
    <scope>NUCLEOTIDE SEQUENCE [LARGE SCALE GENOMIC DNA]</scope>
    <source>
        <strain evidence="1 2">F0268</strain>
    </source>
</reference>
<dbReference type="AlphaFoldDB" id="C2KYX9"/>
<dbReference type="EMBL" id="ACKX01000173">
    <property type="protein sequence ID" value="EEJ51021.1"/>
    <property type="molecule type" value="Genomic_DNA"/>
</dbReference>
<dbReference type="InParanoid" id="C2KYX9"/>
<protein>
    <submittedName>
        <fullName evidence="1">Uncharacterized protein</fullName>
    </submittedName>
</protein>
<evidence type="ECO:0000313" key="1">
    <source>
        <dbReference type="EMBL" id="EEJ51021.1"/>
    </source>
</evidence>
<accession>C2KYX9</accession>
<gene>
    <name evidence="1" type="ORF">HMPREF6123_1698</name>
</gene>
<keyword evidence="2" id="KW-1185">Reference proteome</keyword>
<proteinExistence type="predicted"/>
<organism evidence="1 2">
    <name type="scientific">Oribacterium sinus F0268</name>
    <dbReference type="NCBI Taxonomy" id="585501"/>
    <lineage>
        <taxon>Bacteria</taxon>
        <taxon>Bacillati</taxon>
        <taxon>Bacillota</taxon>
        <taxon>Clostridia</taxon>
        <taxon>Lachnospirales</taxon>
        <taxon>Lachnospiraceae</taxon>
        <taxon>Oribacterium</taxon>
    </lineage>
</organism>